<protein>
    <submittedName>
        <fullName evidence="1">Uncharacterized protein</fullName>
    </submittedName>
</protein>
<accession>A0A8J6QU54</accession>
<keyword evidence="2" id="KW-1185">Reference proteome</keyword>
<name>A0A8J6QU54_9GAMM</name>
<comment type="caution">
    <text evidence="1">The sequence shown here is derived from an EMBL/GenBank/DDBJ whole genome shotgun (WGS) entry which is preliminary data.</text>
</comment>
<dbReference type="EMBL" id="JACXAF010000004">
    <property type="protein sequence ID" value="MBD1388588.1"/>
    <property type="molecule type" value="Genomic_DNA"/>
</dbReference>
<gene>
    <name evidence="1" type="ORF">IC617_04030</name>
</gene>
<sequence>MKFQAHGHYSIYVESNLLHIDGKGPFNKELVTEYTEALETCVAELERQGPWYQLVILYQLSLMTPDSETVFIESLKQRKSRGLAGCAVVLSNPEGQSLITEQFGKAYLAAGVPHQFFDDVEQAKCWLDGMGE</sequence>
<organism evidence="1 2">
    <name type="scientific">Neiella litorisoli</name>
    <dbReference type="NCBI Taxonomy" id="2771431"/>
    <lineage>
        <taxon>Bacteria</taxon>
        <taxon>Pseudomonadati</taxon>
        <taxon>Pseudomonadota</taxon>
        <taxon>Gammaproteobacteria</taxon>
        <taxon>Alteromonadales</taxon>
        <taxon>Echinimonadaceae</taxon>
        <taxon>Neiella</taxon>
    </lineage>
</organism>
<dbReference type="AlphaFoldDB" id="A0A8J6QU54"/>
<proteinExistence type="predicted"/>
<dbReference type="Proteomes" id="UP000638014">
    <property type="component" value="Unassembled WGS sequence"/>
</dbReference>
<dbReference type="RefSeq" id="WP_191143703.1">
    <property type="nucleotide sequence ID" value="NZ_JACXAF010000004.1"/>
</dbReference>
<reference evidence="1" key="1">
    <citation type="submission" date="2020-09" db="EMBL/GenBank/DDBJ databases">
        <title>A novel bacterium of genus Neiella, isolated from South China Sea.</title>
        <authorList>
            <person name="Huang H."/>
            <person name="Mo K."/>
            <person name="Hu Y."/>
        </authorList>
    </citation>
    <scope>NUCLEOTIDE SEQUENCE</scope>
    <source>
        <strain evidence="1">HB171785</strain>
    </source>
</reference>
<evidence type="ECO:0000313" key="1">
    <source>
        <dbReference type="EMBL" id="MBD1388588.1"/>
    </source>
</evidence>
<evidence type="ECO:0000313" key="2">
    <source>
        <dbReference type="Proteomes" id="UP000638014"/>
    </source>
</evidence>